<reference evidence="2 3" key="1">
    <citation type="journal article" date="2019" name="Commun. Biol.">
        <title>The bagworm genome reveals a unique fibroin gene that provides high tensile strength.</title>
        <authorList>
            <person name="Kono N."/>
            <person name="Nakamura H."/>
            <person name="Ohtoshi R."/>
            <person name="Tomita M."/>
            <person name="Numata K."/>
            <person name="Arakawa K."/>
        </authorList>
    </citation>
    <scope>NUCLEOTIDE SEQUENCE [LARGE SCALE GENOMIC DNA]</scope>
</reference>
<dbReference type="Proteomes" id="UP000299102">
    <property type="component" value="Unassembled WGS sequence"/>
</dbReference>
<feature type="region of interest" description="Disordered" evidence="1">
    <location>
        <begin position="214"/>
        <end position="243"/>
    </location>
</feature>
<protein>
    <submittedName>
        <fullName evidence="2">Uncharacterized protein</fullName>
    </submittedName>
</protein>
<dbReference type="AlphaFoldDB" id="A0A4C1TUZ0"/>
<dbReference type="EMBL" id="BGZK01000091">
    <property type="protein sequence ID" value="GBP17853.1"/>
    <property type="molecule type" value="Genomic_DNA"/>
</dbReference>
<evidence type="ECO:0000313" key="3">
    <source>
        <dbReference type="Proteomes" id="UP000299102"/>
    </source>
</evidence>
<comment type="caution">
    <text evidence="2">The sequence shown here is derived from an EMBL/GenBank/DDBJ whole genome shotgun (WGS) entry which is preliminary data.</text>
</comment>
<name>A0A4C1TUZ0_EUMVA</name>
<proteinExistence type="predicted"/>
<evidence type="ECO:0000313" key="2">
    <source>
        <dbReference type="EMBL" id="GBP17853.1"/>
    </source>
</evidence>
<gene>
    <name evidence="2" type="ORF">EVAR_7846_1</name>
</gene>
<evidence type="ECO:0000256" key="1">
    <source>
        <dbReference type="SAM" id="MobiDB-lite"/>
    </source>
</evidence>
<accession>A0A4C1TUZ0</accession>
<sequence length="263" mass="29498">MIVTIAEVSCKPHEIQPSQRDFYQPLIRRRRRRRALNWTGRAREGTAPIGTADSGLLSDHYHEEDGFNAVDINIDCVFFLLMRLVTFDAGGMWRGVVLMKENPTARSFYPKFFQNKRLRGHSFVSFYHELYSTGVVFGHRRIGTYPTNIFSQISATRFEIVKAVVNNDRAVSFLGTRLVDARRAVGSLGPEHPEAVVTLRVVVKSGCAGAAGPHVPRVTHLAGRPPRRPPGARPNDPTPAVRRAREITYVALRRSAVRAARVD</sequence>
<organism evidence="2 3">
    <name type="scientific">Eumeta variegata</name>
    <name type="common">Bagworm moth</name>
    <name type="synonym">Eumeta japonica</name>
    <dbReference type="NCBI Taxonomy" id="151549"/>
    <lineage>
        <taxon>Eukaryota</taxon>
        <taxon>Metazoa</taxon>
        <taxon>Ecdysozoa</taxon>
        <taxon>Arthropoda</taxon>
        <taxon>Hexapoda</taxon>
        <taxon>Insecta</taxon>
        <taxon>Pterygota</taxon>
        <taxon>Neoptera</taxon>
        <taxon>Endopterygota</taxon>
        <taxon>Lepidoptera</taxon>
        <taxon>Glossata</taxon>
        <taxon>Ditrysia</taxon>
        <taxon>Tineoidea</taxon>
        <taxon>Psychidae</taxon>
        <taxon>Oiketicinae</taxon>
        <taxon>Eumeta</taxon>
    </lineage>
</organism>
<keyword evidence="3" id="KW-1185">Reference proteome</keyword>